<comment type="caution">
    <text evidence="1">The sequence shown here is derived from an EMBL/GenBank/DDBJ whole genome shotgun (WGS) entry which is preliminary data.</text>
</comment>
<sequence>MPGLHPYQCVSYALICKGVTEVLVKIEVNGTQHQCHPRFQLWGAGSPTRDEYIVHCGFQQGVSLVMEQLPDQNYKYYCQYFADGSHNKCLITAYKFVNVHLWDMVSVVIKLNGNTMKDLQVPMKYVVMEIF</sequence>
<name>A0A8S1YRH3_9CILI</name>
<dbReference type="Proteomes" id="UP000689195">
    <property type="component" value="Unassembled WGS sequence"/>
</dbReference>
<keyword evidence="2" id="KW-1185">Reference proteome</keyword>
<evidence type="ECO:0000313" key="1">
    <source>
        <dbReference type="EMBL" id="CAD8214364.1"/>
    </source>
</evidence>
<protein>
    <submittedName>
        <fullName evidence="1">Uncharacterized protein</fullName>
    </submittedName>
</protein>
<reference evidence="1" key="1">
    <citation type="submission" date="2021-01" db="EMBL/GenBank/DDBJ databases">
        <authorList>
            <consortium name="Genoscope - CEA"/>
            <person name="William W."/>
        </authorList>
    </citation>
    <scope>NUCLEOTIDE SEQUENCE</scope>
</reference>
<gene>
    <name evidence="1" type="ORF">PPENT_87.1.T2090004</name>
</gene>
<accession>A0A8S1YRH3</accession>
<dbReference type="AlphaFoldDB" id="A0A8S1YRH3"/>
<evidence type="ECO:0000313" key="2">
    <source>
        <dbReference type="Proteomes" id="UP000689195"/>
    </source>
</evidence>
<proteinExistence type="predicted"/>
<dbReference type="OrthoDB" id="10430173at2759"/>
<organism evidence="1 2">
    <name type="scientific">Paramecium pentaurelia</name>
    <dbReference type="NCBI Taxonomy" id="43138"/>
    <lineage>
        <taxon>Eukaryota</taxon>
        <taxon>Sar</taxon>
        <taxon>Alveolata</taxon>
        <taxon>Ciliophora</taxon>
        <taxon>Intramacronucleata</taxon>
        <taxon>Oligohymenophorea</taxon>
        <taxon>Peniculida</taxon>
        <taxon>Parameciidae</taxon>
        <taxon>Paramecium</taxon>
    </lineage>
</organism>
<dbReference type="EMBL" id="CAJJDO010000209">
    <property type="protein sequence ID" value="CAD8214364.1"/>
    <property type="molecule type" value="Genomic_DNA"/>
</dbReference>